<dbReference type="Proteomes" id="UP001228955">
    <property type="component" value="Chromosome"/>
</dbReference>
<dbReference type="EMBL" id="CP133463">
    <property type="protein sequence ID" value="WMS19666.1"/>
    <property type="molecule type" value="Genomic_DNA"/>
</dbReference>
<sequence length="282" mass="31760">MNLKADLFPYPVLTPELDDYLDNNSFDAQINVNPESFGVISVSADFKLDNQSLKELVDSGNACYALHVEGVASSYRKLWVNDEDQTFIRNTIVEGDIRKKLQINAMVIANADIDNYSNINFNNLYYDEDYVVTNLKKGDILAFLPTKEVVIDLESGRSGTESIFTVAPHNEPYMNVELSGDTIVLNLPTEVFSIYKHCGNSIQSKEYFISLFFIPALTFVLSEIKNKNVSEDLDWYQSIDALLTQEGINLNNESTLTIAQRLLNCPLIKSVHDKFAGDEVND</sequence>
<protein>
    <submittedName>
        <fullName evidence="1">Uncharacterized protein</fullName>
    </submittedName>
</protein>
<evidence type="ECO:0000313" key="2">
    <source>
        <dbReference type="Proteomes" id="UP001228955"/>
    </source>
</evidence>
<gene>
    <name evidence="1" type="ORF">RDV51_09575</name>
</gene>
<reference evidence="1" key="1">
    <citation type="submission" date="2023-08" db="EMBL/GenBank/DDBJ databases">
        <title>Veillonella_parvula_DSM 2007_complete_genome_hifiasm_Zymo_Research_D6332.</title>
        <authorList>
            <person name="Damerum A."/>
        </authorList>
    </citation>
    <scope>NUCLEOTIDE SEQUENCE</scope>
    <source>
        <strain evidence="1">DSM 2007</strain>
    </source>
</reference>
<dbReference type="RefSeq" id="WP_004694459.1">
    <property type="nucleotide sequence ID" value="NZ_CP133463.1"/>
</dbReference>
<organism evidence="1 2">
    <name type="scientific">Veillonella parvula</name>
    <name type="common">Staphylococcus parvulus</name>
    <dbReference type="NCBI Taxonomy" id="29466"/>
    <lineage>
        <taxon>Bacteria</taxon>
        <taxon>Bacillati</taxon>
        <taxon>Bacillota</taxon>
        <taxon>Negativicutes</taxon>
        <taxon>Veillonellales</taxon>
        <taxon>Veillonellaceae</taxon>
        <taxon>Veillonella</taxon>
    </lineage>
</organism>
<evidence type="ECO:0000313" key="1">
    <source>
        <dbReference type="EMBL" id="WMS19666.1"/>
    </source>
</evidence>
<proteinExistence type="predicted"/>
<name>A0AB38YPR1_VEIPA</name>
<accession>A0AB38YPR1</accession>
<dbReference type="AlphaFoldDB" id="A0AB38YPR1"/>